<gene>
    <name evidence="2" type="ORF">MARPO_0036s0114</name>
</gene>
<name>A0A2R6X4V8_MARPO</name>
<evidence type="ECO:0000313" key="3">
    <source>
        <dbReference type="Proteomes" id="UP000244005"/>
    </source>
</evidence>
<dbReference type="Gramene" id="Mp1g08710.1">
    <property type="protein sequence ID" value="Mp1g08710.1.cds1"/>
    <property type="gene ID" value="Mp1g08710"/>
</dbReference>
<evidence type="ECO:0000313" key="2">
    <source>
        <dbReference type="EMBL" id="PTQ41136.1"/>
    </source>
</evidence>
<reference evidence="3" key="1">
    <citation type="journal article" date="2017" name="Cell">
        <title>Insights into land plant evolution garnered from the Marchantia polymorpha genome.</title>
        <authorList>
            <person name="Bowman J.L."/>
            <person name="Kohchi T."/>
            <person name="Yamato K.T."/>
            <person name="Jenkins J."/>
            <person name="Shu S."/>
            <person name="Ishizaki K."/>
            <person name="Yamaoka S."/>
            <person name="Nishihama R."/>
            <person name="Nakamura Y."/>
            <person name="Berger F."/>
            <person name="Adam C."/>
            <person name="Aki S.S."/>
            <person name="Althoff F."/>
            <person name="Araki T."/>
            <person name="Arteaga-Vazquez M.A."/>
            <person name="Balasubrmanian S."/>
            <person name="Barry K."/>
            <person name="Bauer D."/>
            <person name="Boehm C.R."/>
            <person name="Briginshaw L."/>
            <person name="Caballero-Perez J."/>
            <person name="Catarino B."/>
            <person name="Chen F."/>
            <person name="Chiyoda S."/>
            <person name="Chovatia M."/>
            <person name="Davies K.M."/>
            <person name="Delmans M."/>
            <person name="Demura T."/>
            <person name="Dierschke T."/>
            <person name="Dolan L."/>
            <person name="Dorantes-Acosta A.E."/>
            <person name="Eklund D.M."/>
            <person name="Florent S.N."/>
            <person name="Flores-Sandoval E."/>
            <person name="Fujiyama A."/>
            <person name="Fukuzawa H."/>
            <person name="Galik B."/>
            <person name="Grimanelli D."/>
            <person name="Grimwood J."/>
            <person name="Grossniklaus U."/>
            <person name="Hamada T."/>
            <person name="Haseloff J."/>
            <person name="Hetherington A.J."/>
            <person name="Higo A."/>
            <person name="Hirakawa Y."/>
            <person name="Hundley H.N."/>
            <person name="Ikeda Y."/>
            <person name="Inoue K."/>
            <person name="Inoue S.I."/>
            <person name="Ishida S."/>
            <person name="Jia Q."/>
            <person name="Kakita M."/>
            <person name="Kanazawa T."/>
            <person name="Kawai Y."/>
            <person name="Kawashima T."/>
            <person name="Kennedy M."/>
            <person name="Kinose K."/>
            <person name="Kinoshita T."/>
            <person name="Kohara Y."/>
            <person name="Koide E."/>
            <person name="Komatsu K."/>
            <person name="Kopischke S."/>
            <person name="Kubo M."/>
            <person name="Kyozuka J."/>
            <person name="Lagercrantz U."/>
            <person name="Lin S.S."/>
            <person name="Lindquist E."/>
            <person name="Lipzen A.M."/>
            <person name="Lu C.W."/>
            <person name="De Luna E."/>
            <person name="Martienssen R.A."/>
            <person name="Minamino N."/>
            <person name="Mizutani M."/>
            <person name="Mizutani M."/>
            <person name="Mochizuki N."/>
            <person name="Monte I."/>
            <person name="Mosher R."/>
            <person name="Nagasaki H."/>
            <person name="Nakagami H."/>
            <person name="Naramoto S."/>
            <person name="Nishitani K."/>
            <person name="Ohtani M."/>
            <person name="Okamoto T."/>
            <person name="Okumura M."/>
            <person name="Phillips J."/>
            <person name="Pollak B."/>
            <person name="Reinders A."/>
            <person name="Rovekamp M."/>
            <person name="Sano R."/>
            <person name="Sawa S."/>
            <person name="Schmid M.W."/>
            <person name="Shirakawa M."/>
            <person name="Solano R."/>
            <person name="Spunde A."/>
            <person name="Suetsugu N."/>
            <person name="Sugano S."/>
            <person name="Sugiyama A."/>
            <person name="Sun R."/>
            <person name="Suzuki Y."/>
            <person name="Takenaka M."/>
            <person name="Takezawa D."/>
            <person name="Tomogane H."/>
            <person name="Tsuzuki M."/>
            <person name="Ueda T."/>
            <person name="Umeda M."/>
            <person name="Ward J.M."/>
            <person name="Watanabe Y."/>
            <person name="Yazaki K."/>
            <person name="Yokoyama R."/>
            <person name="Yoshitake Y."/>
            <person name="Yotsui I."/>
            <person name="Zachgo S."/>
            <person name="Schmutz J."/>
        </authorList>
    </citation>
    <scope>NUCLEOTIDE SEQUENCE [LARGE SCALE GENOMIC DNA]</scope>
    <source>
        <strain evidence="3">Tak-1</strain>
    </source>
</reference>
<dbReference type="Proteomes" id="UP000244005">
    <property type="component" value="Unassembled WGS sequence"/>
</dbReference>
<feature type="region of interest" description="Disordered" evidence="1">
    <location>
        <begin position="40"/>
        <end position="86"/>
    </location>
</feature>
<feature type="compositionally biased region" description="Basic and acidic residues" evidence="1">
    <location>
        <begin position="45"/>
        <end position="61"/>
    </location>
</feature>
<dbReference type="AlphaFoldDB" id="A0A2R6X4V8"/>
<feature type="compositionally biased region" description="Basic residues" evidence="1">
    <location>
        <begin position="62"/>
        <end position="75"/>
    </location>
</feature>
<dbReference type="EMBL" id="KZ772708">
    <property type="protein sequence ID" value="PTQ41136.1"/>
    <property type="molecule type" value="Genomic_DNA"/>
</dbReference>
<proteinExistence type="predicted"/>
<protein>
    <submittedName>
        <fullName evidence="2">Uncharacterized protein</fullName>
    </submittedName>
</protein>
<accession>A0A2R6X4V8</accession>
<organism evidence="2 3">
    <name type="scientific">Marchantia polymorpha</name>
    <name type="common">Common liverwort</name>
    <name type="synonym">Marchantia aquatica</name>
    <dbReference type="NCBI Taxonomy" id="3197"/>
    <lineage>
        <taxon>Eukaryota</taxon>
        <taxon>Viridiplantae</taxon>
        <taxon>Streptophyta</taxon>
        <taxon>Embryophyta</taxon>
        <taxon>Marchantiophyta</taxon>
        <taxon>Marchantiopsida</taxon>
        <taxon>Marchantiidae</taxon>
        <taxon>Marchantiales</taxon>
        <taxon>Marchantiaceae</taxon>
        <taxon>Marchantia</taxon>
    </lineage>
</organism>
<sequence length="86" mass="9968">MADPKRRRTGDLSCAWAVNTHHLRYSPSLCFRLWPGAPIDTRSQVPREKESRREAQKEARKYFSRKKKKKSRSQVKKSGPEIVDGG</sequence>
<evidence type="ECO:0000256" key="1">
    <source>
        <dbReference type="SAM" id="MobiDB-lite"/>
    </source>
</evidence>
<keyword evidence="3" id="KW-1185">Reference proteome</keyword>